<keyword evidence="2" id="KW-1185">Reference proteome</keyword>
<evidence type="ECO:0000313" key="2">
    <source>
        <dbReference type="Proteomes" id="UP001617427"/>
    </source>
</evidence>
<proteinExistence type="predicted"/>
<dbReference type="Proteomes" id="UP001617427">
    <property type="component" value="Unassembled WGS sequence"/>
</dbReference>
<organism evidence="1 2">
    <name type="scientific">Herbaspirillum chlorophenolicum</name>
    <dbReference type="NCBI Taxonomy" id="211589"/>
    <lineage>
        <taxon>Bacteria</taxon>
        <taxon>Pseudomonadati</taxon>
        <taxon>Pseudomonadota</taxon>
        <taxon>Betaproteobacteria</taxon>
        <taxon>Burkholderiales</taxon>
        <taxon>Oxalobacteraceae</taxon>
        <taxon>Herbaspirillum</taxon>
    </lineage>
</organism>
<sequence>MSKVIRRHSFGLPKDFPSTDRIFDGDSSQKFSDDLAAKEVLGDDAACEEKAIHAAEAEGFATYDDQQWFFKR</sequence>
<dbReference type="EMBL" id="JBIUZV010000004">
    <property type="protein sequence ID" value="MFJ3046083.1"/>
    <property type="molecule type" value="Genomic_DNA"/>
</dbReference>
<gene>
    <name evidence="1" type="ORF">ACIPEN_09640</name>
</gene>
<evidence type="ECO:0000313" key="1">
    <source>
        <dbReference type="EMBL" id="MFJ3046083.1"/>
    </source>
</evidence>
<dbReference type="RefSeq" id="WP_402700013.1">
    <property type="nucleotide sequence ID" value="NZ_JBIUZV010000004.1"/>
</dbReference>
<accession>A0ABW8EYZ2</accession>
<name>A0ABW8EYZ2_9BURK</name>
<reference evidence="1 2" key="1">
    <citation type="submission" date="2024-10" db="EMBL/GenBank/DDBJ databases">
        <title>The Natural Products Discovery Center: Release of the First 8490 Sequenced Strains for Exploring Actinobacteria Biosynthetic Diversity.</title>
        <authorList>
            <person name="Kalkreuter E."/>
            <person name="Kautsar S.A."/>
            <person name="Yang D."/>
            <person name="Bader C.D."/>
            <person name="Teijaro C.N."/>
            <person name="Fluegel L."/>
            <person name="Davis C.M."/>
            <person name="Simpson J.R."/>
            <person name="Lauterbach L."/>
            <person name="Steele A.D."/>
            <person name="Gui C."/>
            <person name="Meng S."/>
            <person name="Li G."/>
            <person name="Viehrig K."/>
            <person name="Ye F."/>
            <person name="Su P."/>
            <person name="Kiefer A.F."/>
            <person name="Nichols A."/>
            <person name="Cepeda A.J."/>
            <person name="Yan W."/>
            <person name="Fan B."/>
            <person name="Jiang Y."/>
            <person name="Adhikari A."/>
            <person name="Zheng C.-J."/>
            <person name="Schuster L."/>
            <person name="Cowan T.M."/>
            <person name="Smanski M.J."/>
            <person name="Chevrette M.G."/>
            <person name="De Carvalho L.P.S."/>
            <person name="Shen B."/>
        </authorList>
    </citation>
    <scope>NUCLEOTIDE SEQUENCE [LARGE SCALE GENOMIC DNA]</scope>
    <source>
        <strain evidence="1 2">NPDC087045</strain>
    </source>
</reference>
<comment type="caution">
    <text evidence="1">The sequence shown here is derived from an EMBL/GenBank/DDBJ whole genome shotgun (WGS) entry which is preliminary data.</text>
</comment>
<protein>
    <submittedName>
        <fullName evidence="1">Uncharacterized protein</fullName>
    </submittedName>
</protein>